<organism evidence="4 5">
    <name type="scientific">Collybiopsis luxurians FD-317 M1</name>
    <dbReference type="NCBI Taxonomy" id="944289"/>
    <lineage>
        <taxon>Eukaryota</taxon>
        <taxon>Fungi</taxon>
        <taxon>Dikarya</taxon>
        <taxon>Basidiomycota</taxon>
        <taxon>Agaricomycotina</taxon>
        <taxon>Agaricomycetes</taxon>
        <taxon>Agaricomycetidae</taxon>
        <taxon>Agaricales</taxon>
        <taxon>Marasmiineae</taxon>
        <taxon>Omphalotaceae</taxon>
        <taxon>Collybiopsis</taxon>
        <taxon>Collybiopsis luxurians</taxon>
    </lineage>
</organism>
<dbReference type="SUPFAM" id="SSF47954">
    <property type="entry name" value="Cyclin-like"/>
    <property type="match status" value="1"/>
</dbReference>
<dbReference type="InterPro" id="IPR036915">
    <property type="entry name" value="Cyclin-like_sf"/>
</dbReference>
<dbReference type="InterPro" id="IPR000812">
    <property type="entry name" value="TFIIB"/>
</dbReference>
<evidence type="ECO:0000256" key="2">
    <source>
        <dbReference type="ARBA" id="ARBA00023163"/>
    </source>
</evidence>
<dbReference type="GO" id="GO:0005634">
    <property type="term" value="C:nucleus"/>
    <property type="evidence" value="ECO:0007669"/>
    <property type="project" value="TreeGrafter"/>
</dbReference>
<dbReference type="PANTHER" id="PTHR11618">
    <property type="entry name" value="TRANSCRIPTION INITIATION FACTOR IIB-RELATED"/>
    <property type="match status" value="1"/>
</dbReference>
<dbReference type="GO" id="GO:0070897">
    <property type="term" value="P:transcription preinitiation complex assembly"/>
    <property type="evidence" value="ECO:0007669"/>
    <property type="project" value="InterPro"/>
</dbReference>
<feature type="region of interest" description="Disordered" evidence="3">
    <location>
        <begin position="396"/>
        <end position="421"/>
    </location>
</feature>
<accession>A0A0D0CMG9</accession>
<dbReference type="CDD" id="cd00043">
    <property type="entry name" value="CYCLIN_SF"/>
    <property type="match status" value="1"/>
</dbReference>
<feature type="compositionally biased region" description="Polar residues" evidence="3">
    <location>
        <begin position="396"/>
        <end position="417"/>
    </location>
</feature>
<gene>
    <name evidence="4" type="ORF">GYMLUDRAFT_168743</name>
</gene>
<proteinExistence type="predicted"/>
<dbReference type="OrthoDB" id="2527864at2759"/>
<evidence type="ECO:0000313" key="4">
    <source>
        <dbReference type="EMBL" id="KIK59827.1"/>
    </source>
</evidence>
<dbReference type="AlphaFoldDB" id="A0A0D0CMG9"/>
<evidence type="ECO:0000256" key="3">
    <source>
        <dbReference type="SAM" id="MobiDB-lite"/>
    </source>
</evidence>
<dbReference type="HOGENOM" id="CLU_030895_0_0_1"/>
<sequence length="619" mass="69099">MSQCSECAGPIVWNEDAASNICTSCGTLTDPCQRVLTNTNDQFDSQYLNSSTPNILKRFRGGYSWNLAGEGKEVRVRNNTYTMHEFIKSLSRTLSVPGLSPRVCNLFDQAMRTKQFRWGTKAKLVAAACLSIALRESGHPDSIKDIAFLLEQSDISIKRTLSSILAVMNLTLTPTGPAQYLPALQSHLSSILQSPVESSGLAVSLYSELRPLSIRSATETARLFIDILARFAPEVRFTQLSPAAVACAIFILSLEAEKRGSLSHLADISACFAKEFQVAKVTVMQRYEALQEEVAKWTKEVEWLDSYKKSKGHAKVSKRLICARGLKDALNWKHGLWEKRIEAGSKHILHIDSESESECRQDSFKSSLEPSRKRRKMPSAVSNATYFLLDPLNVSSSPKASNSTSGPSFANPASSTKRSTDACTMPSYLLSVSSGSPMYTIPSRLQQLSVARGGAGFDVIEDEDLLADGEWEAIQRTPEEIQQLEQQWRDEGILEFIEKAEKAKKIDSAALQKRKKSKTAQDLQTFVTRRSPSKRINLEALSNFMDENGEKLEQMPERDSFEFLGLEFAEEKENEYFDEIYDARDANAMLGADEDEITIDDWRPISPGLDGNLYNSYCF</sequence>
<dbReference type="EMBL" id="KN834778">
    <property type="protein sequence ID" value="KIK59827.1"/>
    <property type="molecule type" value="Genomic_DNA"/>
</dbReference>
<dbReference type="GO" id="GO:0097550">
    <property type="term" value="C:transcription preinitiation complex"/>
    <property type="evidence" value="ECO:0007669"/>
    <property type="project" value="TreeGrafter"/>
</dbReference>
<reference evidence="4 5" key="1">
    <citation type="submission" date="2014-04" db="EMBL/GenBank/DDBJ databases">
        <title>Evolutionary Origins and Diversification of the Mycorrhizal Mutualists.</title>
        <authorList>
            <consortium name="DOE Joint Genome Institute"/>
            <consortium name="Mycorrhizal Genomics Consortium"/>
            <person name="Kohler A."/>
            <person name="Kuo A."/>
            <person name="Nagy L.G."/>
            <person name="Floudas D."/>
            <person name="Copeland A."/>
            <person name="Barry K.W."/>
            <person name="Cichocki N."/>
            <person name="Veneault-Fourrey C."/>
            <person name="LaButti K."/>
            <person name="Lindquist E.A."/>
            <person name="Lipzen A."/>
            <person name="Lundell T."/>
            <person name="Morin E."/>
            <person name="Murat C."/>
            <person name="Riley R."/>
            <person name="Ohm R."/>
            <person name="Sun H."/>
            <person name="Tunlid A."/>
            <person name="Henrissat B."/>
            <person name="Grigoriev I.V."/>
            <person name="Hibbett D.S."/>
            <person name="Martin F."/>
        </authorList>
    </citation>
    <scope>NUCLEOTIDE SEQUENCE [LARGE SCALE GENOMIC DNA]</scope>
    <source>
        <strain evidence="4 5">FD-317 M1</strain>
    </source>
</reference>
<keyword evidence="5" id="KW-1185">Reference proteome</keyword>
<dbReference type="Gene3D" id="1.10.472.170">
    <property type="match status" value="1"/>
</dbReference>
<keyword evidence="2" id="KW-0804">Transcription</keyword>
<name>A0A0D0CMG9_9AGAR</name>
<evidence type="ECO:0000256" key="1">
    <source>
        <dbReference type="ARBA" id="ARBA00023015"/>
    </source>
</evidence>
<protein>
    <submittedName>
        <fullName evidence="4">Unplaced genomic scaffold GYMLUscaffold_30, whole genome shotgun sequence</fullName>
    </submittedName>
</protein>
<dbReference type="PANTHER" id="PTHR11618:SF13">
    <property type="entry name" value="TRANSCRIPTION INITIATION FACTOR IIB"/>
    <property type="match status" value="1"/>
</dbReference>
<dbReference type="Proteomes" id="UP000053593">
    <property type="component" value="Unassembled WGS sequence"/>
</dbReference>
<keyword evidence="1" id="KW-0805">Transcription regulation</keyword>
<evidence type="ECO:0000313" key="5">
    <source>
        <dbReference type="Proteomes" id="UP000053593"/>
    </source>
</evidence>